<dbReference type="Pfam" id="PF04912">
    <property type="entry name" value="Dynamitin"/>
    <property type="match status" value="1"/>
</dbReference>
<keyword evidence="2" id="KW-0963">Cytoplasm</keyword>
<name>A0ABR2W4D1_9FUNG</name>
<evidence type="ECO:0000256" key="2">
    <source>
        <dbReference type="ARBA" id="ARBA00022490"/>
    </source>
</evidence>
<evidence type="ECO:0008006" key="6">
    <source>
        <dbReference type="Google" id="ProtNLM"/>
    </source>
</evidence>
<reference evidence="4 5" key="1">
    <citation type="submission" date="2023-04" db="EMBL/GenBank/DDBJ databases">
        <title>Genome of Basidiobolus ranarum AG-B5.</title>
        <authorList>
            <person name="Stajich J.E."/>
            <person name="Carter-House D."/>
            <person name="Gryganskyi A."/>
        </authorList>
    </citation>
    <scope>NUCLEOTIDE SEQUENCE [LARGE SCALE GENOMIC DNA]</scope>
    <source>
        <strain evidence="4 5">AG-B5</strain>
    </source>
</reference>
<comment type="subcellular location">
    <subcellularLocation>
        <location evidence="1">Cytoplasm</location>
    </subcellularLocation>
</comment>
<gene>
    <name evidence="4" type="ORF">K7432_005285</name>
</gene>
<evidence type="ECO:0000256" key="1">
    <source>
        <dbReference type="ARBA" id="ARBA00004496"/>
    </source>
</evidence>
<dbReference type="Proteomes" id="UP001479436">
    <property type="component" value="Unassembled WGS sequence"/>
</dbReference>
<evidence type="ECO:0000256" key="3">
    <source>
        <dbReference type="SAM" id="MobiDB-lite"/>
    </source>
</evidence>
<feature type="region of interest" description="Disordered" evidence="3">
    <location>
        <begin position="1"/>
        <end position="47"/>
    </location>
</feature>
<organism evidence="4 5">
    <name type="scientific">Basidiobolus ranarum</name>
    <dbReference type="NCBI Taxonomy" id="34480"/>
    <lineage>
        <taxon>Eukaryota</taxon>
        <taxon>Fungi</taxon>
        <taxon>Fungi incertae sedis</taxon>
        <taxon>Zoopagomycota</taxon>
        <taxon>Entomophthoromycotina</taxon>
        <taxon>Basidiobolomycetes</taxon>
        <taxon>Basidiobolales</taxon>
        <taxon>Basidiobolaceae</taxon>
        <taxon>Basidiobolus</taxon>
    </lineage>
</organism>
<evidence type="ECO:0000313" key="5">
    <source>
        <dbReference type="Proteomes" id="UP001479436"/>
    </source>
</evidence>
<accession>A0ABR2W4D1</accession>
<protein>
    <recommendedName>
        <fullName evidence="6">Dynactin subunit 2</fullName>
    </recommendedName>
</protein>
<dbReference type="PANTHER" id="PTHR15346">
    <property type="entry name" value="DYNACTIN SUBUNIT"/>
    <property type="match status" value="1"/>
</dbReference>
<evidence type="ECO:0000313" key="4">
    <source>
        <dbReference type="EMBL" id="KAK9718740.1"/>
    </source>
</evidence>
<dbReference type="EMBL" id="JASJQH010007079">
    <property type="protein sequence ID" value="KAK9718740.1"/>
    <property type="molecule type" value="Genomic_DNA"/>
</dbReference>
<keyword evidence="5" id="KW-1185">Reference proteome</keyword>
<comment type="caution">
    <text evidence="4">The sequence shown here is derived from an EMBL/GenBank/DDBJ whole genome shotgun (WGS) entry which is preliminary data.</text>
</comment>
<dbReference type="InterPro" id="IPR028133">
    <property type="entry name" value="Dynamitin"/>
</dbReference>
<feature type="compositionally biased region" description="Acidic residues" evidence="3">
    <location>
        <begin position="34"/>
        <end position="45"/>
    </location>
</feature>
<proteinExistence type="predicted"/>
<sequence length="388" mass="43931">MLPSKYSSLPDIDTEPEVYETPNIAPVKTQTNAEESDEESEPDNEDIIKSSITATEAAAKFKSVCEDDEDAKRSVTRHRRAMYKAYVRSAILNRDEIESEIELETPRQKLRRLIYEVQELGEDITKDEQKDKENDVSHSSLLKQVQLLQSSLGRIGQGLDKQVSSAETDSILSKLQSFTLDKDLTQRTEEENGKLSGHLETLNAIELEPRLKALEELVGKQSIENETNQDLVSSVSQLSKQLNLFTAGPQLDVVERRVKMLQSELQHLSETQRKDTENTMISKESENRLERLHQVVEKIDPLVTLTPSLLTRLSSLQSLHLEVNHVAESIHLISQEQKKIEEDGSGLSEIFKNLEASLDENTITLQRNIETIDMRIGDLAERLHNLGP</sequence>